<dbReference type="InterPro" id="IPR050309">
    <property type="entry name" value="Type-B_Carboxylest/Lipase"/>
</dbReference>
<evidence type="ECO:0000256" key="5">
    <source>
        <dbReference type="ARBA" id="ARBA00023180"/>
    </source>
</evidence>
<evidence type="ECO:0000313" key="8">
    <source>
        <dbReference type="EMBL" id="KAJ8939592.1"/>
    </source>
</evidence>
<dbReference type="EMBL" id="JAPWTK010000481">
    <property type="protein sequence ID" value="KAJ8939592.1"/>
    <property type="molecule type" value="Genomic_DNA"/>
</dbReference>
<protein>
    <recommendedName>
        <fullName evidence="6">Carboxylic ester hydrolase</fullName>
        <ecNumber evidence="6">3.1.1.-</ecNumber>
    </recommendedName>
</protein>
<keyword evidence="9" id="KW-1185">Reference proteome</keyword>
<feature type="chain" id="PRO_5043090168" description="Carboxylic ester hydrolase" evidence="6">
    <location>
        <begin position="20"/>
        <end position="587"/>
    </location>
</feature>
<dbReference type="InterPro" id="IPR019826">
    <property type="entry name" value="Carboxylesterase_B_AS"/>
</dbReference>
<evidence type="ECO:0000313" key="9">
    <source>
        <dbReference type="Proteomes" id="UP001162162"/>
    </source>
</evidence>
<dbReference type="InterPro" id="IPR029058">
    <property type="entry name" value="AB_hydrolase_fold"/>
</dbReference>
<dbReference type="SUPFAM" id="SSF53474">
    <property type="entry name" value="alpha/beta-Hydrolases"/>
    <property type="match status" value="1"/>
</dbReference>
<reference evidence="8" key="1">
    <citation type="journal article" date="2023" name="Insect Mol. Biol.">
        <title>Genome sequencing provides insights into the evolution of gene families encoding plant cell wall-degrading enzymes in longhorned beetles.</title>
        <authorList>
            <person name="Shin N.R."/>
            <person name="Okamura Y."/>
            <person name="Kirsch R."/>
            <person name="Pauchet Y."/>
        </authorList>
    </citation>
    <scope>NUCLEOTIDE SEQUENCE</scope>
    <source>
        <strain evidence="8">AMC_N1</strain>
    </source>
</reference>
<name>A0AAV8XM45_9CUCU</name>
<evidence type="ECO:0000256" key="3">
    <source>
        <dbReference type="ARBA" id="ARBA00022801"/>
    </source>
</evidence>
<evidence type="ECO:0000256" key="4">
    <source>
        <dbReference type="ARBA" id="ARBA00023157"/>
    </source>
</evidence>
<sequence length="587" mass="66391">MGSNIFITLLFFNIYYVFADILVSLPNGKIRGHVLQSPGNINFYAFQSIPYAKPPLGNLRFQEPQPVENWEGILNTTTTSNRCYSVAKDTDDESEDCLYINVYTPILESENKTKLPVMVFIYGGGFRDGASAYSTYGPDYLIEQDVLVVSFNYRVGPFGFLSTGDEVVPGNAGLKDQLFALKWTNQNIGLFGGDSSKITIFGQSAGAASVCYHILSKQSTETHPDFPPLNQGTISKIEAQYREMGHVRKVPSKRQAVVDDDTKLNLLLALEENPITPAHPRPYGFQLASLISDTAISDDSNELLNFLVNVTAKEIDVASTTTTNLALPVLEYEHDGAFLTKKMYEQLASGDINRVPLLIGINSEESLSKLKDIESYYNEMASYDNDLTSLIPDDLIMSDSVNRTEVAEEIKRIYVEDGTKMQDNLGKILAYFSDNSYTRPIIKHAELQSNYTDVYFYQFSHKGPMGNTNISTLEGAEKVGHGEERHYYFRVQSKTYDNSDLAQFPASDVLTHYRIVRIWTDFAKTMNPTPNKTDLLQNIVWPKVEPKYFQYVDINDDLEIKMNPKDKRYNSWNEIYQKWGTTPFTTY</sequence>
<dbReference type="Proteomes" id="UP001162162">
    <property type="component" value="Unassembled WGS sequence"/>
</dbReference>
<keyword evidence="2" id="KW-0719">Serine esterase</keyword>
<comment type="similarity">
    <text evidence="1 6">Belongs to the type-B carboxylesterase/lipase family.</text>
</comment>
<keyword evidence="4" id="KW-1015">Disulfide bond</keyword>
<keyword evidence="6" id="KW-0732">Signal</keyword>
<feature type="domain" description="Carboxylesterase type B" evidence="7">
    <location>
        <begin position="22"/>
        <end position="220"/>
    </location>
</feature>
<gene>
    <name evidence="8" type="ORF">NQ318_010599</name>
</gene>
<dbReference type="Pfam" id="PF00135">
    <property type="entry name" value="COesterase"/>
    <property type="match status" value="2"/>
</dbReference>
<keyword evidence="5" id="KW-0325">Glycoprotein</keyword>
<keyword evidence="3 6" id="KW-0378">Hydrolase</keyword>
<dbReference type="PROSITE" id="PS00941">
    <property type="entry name" value="CARBOXYLESTERASE_B_2"/>
    <property type="match status" value="1"/>
</dbReference>
<dbReference type="AlphaFoldDB" id="A0AAV8XM45"/>
<dbReference type="PROSITE" id="PS00122">
    <property type="entry name" value="CARBOXYLESTERASE_B_1"/>
    <property type="match status" value="1"/>
</dbReference>
<evidence type="ECO:0000256" key="1">
    <source>
        <dbReference type="ARBA" id="ARBA00005964"/>
    </source>
</evidence>
<evidence type="ECO:0000256" key="6">
    <source>
        <dbReference type="RuleBase" id="RU361235"/>
    </source>
</evidence>
<organism evidence="8 9">
    <name type="scientific">Aromia moschata</name>
    <dbReference type="NCBI Taxonomy" id="1265417"/>
    <lineage>
        <taxon>Eukaryota</taxon>
        <taxon>Metazoa</taxon>
        <taxon>Ecdysozoa</taxon>
        <taxon>Arthropoda</taxon>
        <taxon>Hexapoda</taxon>
        <taxon>Insecta</taxon>
        <taxon>Pterygota</taxon>
        <taxon>Neoptera</taxon>
        <taxon>Endopterygota</taxon>
        <taxon>Coleoptera</taxon>
        <taxon>Polyphaga</taxon>
        <taxon>Cucujiformia</taxon>
        <taxon>Chrysomeloidea</taxon>
        <taxon>Cerambycidae</taxon>
        <taxon>Cerambycinae</taxon>
        <taxon>Callichromatini</taxon>
        <taxon>Aromia</taxon>
    </lineage>
</organism>
<dbReference type="EC" id="3.1.1.-" evidence="6"/>
<dbReference type="InterPro" id="IPR019819">
    <property type="entry name" value="Carboxylesterase_B_CS"/>
</dbReference>
<evidence type="ECO:0000256" key="2">
    <source>
        <dbReference type="ARBA" id="ARBA00022487"/>
    </source>
</evidence>
<dbReference type="PANTHER" id="PTHR11559">
    <property type="entry name" value="CARBOXYLESTERASE"/>
    <property type="match status" value="1"/>
</dbReference>
<dbReference type="Gene3D" id="3.40.50.1820">
    <property type="entry name" value="alpha/beta hydrolase"/>
    <property type="match status" value="1"/>
</dbReference>
<feature type="signal peptide" evidence="6">
    <location>
        <begin position="1"/>
        <end position="19"/>
    </location>
</feature>
<feature type="domain" description="Carboxylesterase type B" evidence="7">
    <location>
        <begin position="297"/>
        <end position="572"/>
    </location>
</feature>
<dbReference type="InterPro" id="IPR002018">
    <property type="entry name" value="CarbesteraseB"/>
</dbReference>
<comment type="caution">
    <text evidence="8">The sequence shown here is derived from an EMBL/GenBank/DDBJ whole genome shotgun (WGS) entry which is preliminary data.</text>
</comment>
<proteinExistence type="inferred from homology"/>
<accession>A0AAV8XM45</accession>
<dbReference type="GO" id="GO:0052689">
    <property type="term" value="F:carboxylic ester hydrolase activity"/>
    <property type="evidence" value="ECO:0007669"/>
    <property type="project" value="UniProtKB-KW"/>
</dbReference>
<evidence type="ECO:0000259" key="7">
    <source>
        <dbReference type="Pfam" id="PF00135"/>
    </source>
</evidence>